<dbReference type="Proteomes" id="UP000784294">
    <property type="component" value="Unassembled WGS sequence"/>
</dbReference>
<protein>
    <submittedName>
        <fullName evidence="1">Uncharacterized protein</fullName>
    </submittedName>
</protein>
<proteinExistence type="predicted"/>
<evidence type="ECO:0000313" key="2">
    <source>
        <dbReference type="Proteomes" id="UP000784294"/>
    </source>
</evidence>
<gene>
    <name evidence="1" type="ORF">PXEA_LOCUS7493</name>
</gene>
<dbReference type="AlphaFoldDB" id="A0A448WKN6"/>
<organism evidence="1 2">
    <name type="scientific">Protopolystoma xenopodis</name>
    <dbReference type="NCBI Taxonomy" id="117903"/>
    <lineage>
        <taxon>Eukaryota</taxon>
        <taxon>Metazoa</taxon>
        <taxon>Spiralia</taxon>
        <taxon>Lophotrochozoa</taxon>
        <taxon>Platyhelminthes</taxon>
        <taxon>Monogenea</taxon>
        <taxon>Polyopisthocotylea</taxon>
        <taxon>Polystomatidea</taxon>
        <taxon>Polystomatidae</taxon>
        <taxon>Protopolystoma</taxon>
    </lineage>
</organism>
<name>A0A448WKN6_9PLAT</name>
<keyword evidence="2" id="KW-1185">Reference proteome</keyword>
<accession>A0A448WKN6</accession>
<dbReference type="EMBL" id="CAAALY010019861">
    <property type="protein sequence ID" value="VEL14053.1"/>
    <property type="molecule type" value="Genomic_DNA"/>
</dbReference>
<comment type="caution">
    <text evidence="1">The sequence shown here is derived from an EMBL/GenBank/DDBJ whole genome shotgun (WGS) entry which is preliminary data.</text>
</comment>
<feature type="non-terminal residue" evidence="1">
    <location>
        <position position="1"/>
    </location>
</feature>
<reference evidence="1" key="1">
    <citation type="submission" date="2018-11" db="EMBL/GenBank/DDBJ databases">
        <authorList>
            <consortium name="Pathogen Informatics"/>
        </authorList>
    </citation>
    <scope>NUCLEOTIDE SEQUENCE</scope>
</reference>
<evidence type="ECO:0000313" key="1">
    <source>
        <dbReference type="EMBL" id="VEL14053.1"/>
    </source>
</evidence>
<sequence length="63" mass="7080">MNSEKMDLQHLVISLRRELESTQVTNRLIQTQAAGLAEEAAELRQLLSSAKANELEACEQLKK</sequence>